<dbReference type="PANTHER" id="PTHR43776">
    <property type="entry name" value="TRANSPORT ATP-BINDING PROTEIN"/>
    <property type="match status" value="1"/>
</dbReference>
<dbReference type="InterPro" id="IPR050319">
    <property type="entry name" value="ABC_transp_ATP-bind"/>
</dbReference>
<organism evidence="6 7">
    <name type="scientific">Spiroplasma alleghenense</name>
    <dbReference type="NCBI Taxonomy" id="216931"/>
    <lineage>
        <taxon>Bacteria</taxon>
        <taxon>Bacillati</taxon>
        <taxon>Mycoplasmatota</taxon>
        <taxon>Mollicutes</taxon>
        <taxon>Entomoplasmatales</taxon>
        <taxon>Spiroplasmataceae</taxon>
        <taxon>Spiroplasma</taxon>
    </lineage>
</organism>
<dbReference type="GO" id="GO:0055085">
    <property type="term" value="P:transmembrane transport"/>
    <property type="evidence" value="ECO:0007669"/>
    <property type="project" value="UniProtKB-ARBA"/>
</dbReference>
<evidence type="ECO:0000313" key="6">
    <source>
        <dbReference type="EMBL" id="AXK51486.1"/>
    </source>
</evidence>
<dbReference type="InterPro" id="IPR003593">
    <property type="entry name" value="AAA+_ATPase"/>
</dbReference>
<dbReference type="KEGG" id="salx:SALLE_v1c08160"/>
<keyword evidence="3" id="KW-0547">Nucleotide-binding</keyword>
<dbReference type="EMBL" id="CP031376">
    <property type="protein sequence ID" value="AXK51486.1"/>
    <property type="molecule type" value="Genomic_DNA"/>
</dbReference>
<evidence type="ECO:0000256" key="2">
    <source>
        <dbReference type="ARBA" id="ARBA00022448"/>
    </source>
</evidence>
<dbReference type="GO" id="GO:0015833">
    <property type="term" value="P:peptide transport"/>
    <property type="evidence" value="ECO:0007669"/>
    <property type="project" value="InterPro"/>
</dbReference>
<dbReference type="CDD" id="cd03257">
    <property type="entry name" value="ABC_NikE_OppD_transporters"/>
    <property type="match status" value="1"/>
</dbReference>
<dbReference type="InterPro" id="IPR013563">
    <property type="entry name" value="Oligopep_ABC_C"/>
</dbReference>
<evidence type="ECO:0000259" key="5">
    <source>
        <dbReference type="PROSITE" id="PS50893"/>
    </source>
</evidence>
<protein>
    <submittedName>
        <fullName evidence="6">Oligopeptide ABC transporter ATP-binding protein</fullName>
    </submittedName>
</protein>
<keyword evidence="4 6" id="KW-0067">ATP-binding</keyword>
<accession>A0A345Z4F7</accession>
<evidence type="ECO:0000256" key="1">
    <source>
        <dbReference type="ARBA" id="ARBA00005417"/>
    </source>
</evidence>
<keyword evidence="2" id="KW-0813">Transport</keyword>
<dbReference type="SUPFAM" id="SSF52540">
    <property type="entry name" value="P-loop containing nucleoside triphosphate hydrolases"/>
    <property type="match status" value="1"/>
</dbReference>
<dbReference type="NCBIfam" id="NF043078">
    <property type="entry name" value="MMSYN1_0168"/>
    <property type="match status" value="1"/>
</dbReference>
<dbReference type="PROSITE" id="PS00211">
    <property type="entry name" value="ABC_TRANSPORTER_1"/>
    <property type="match status" value="1"/>
</dbReference>
<dbReference type="PROSITE" id="PS50893">
    <property type="entry name" value="ABC_TRANSPORTER_2"/>
    <property type="match status" value="1"/>
</dbReference>
<reference evidence="6 7" key="1">
    <citation type="submission" date="2018-07" db="EMBL/GenBank/DDBJ databases">
        <title>Complete genome sequence of Spiroplasma alleghenense PLHS-1 (ATCC 51752).</title>
        <authorList>
            <person name="Chou L."/>
            <person name="Lee T.-Y."/>
            <person name="Tsai Y.-M."/>
            <person name="Kuo C.-H."/>
        </authorList>
    </citation>
    <scope>NUCLEOTIDE SEQUENCE [LARGE SCALE GENOMIC DNA]</scope>
    <source>
        <strain evidence="6 7">PLHS-1</strain>
    </source>
</reference>
<comment type="similarity">
    <text evidence="1">Belongs to the ABC transporter superfamily.</text>
</comment>
<name>A0A345Z4F7_9MOLU</name>
<dbReference type="InterPro" id="IPR003439">
    <property type="entry name" value="ABC_transporter-like_ATP-bd"/>
</dbReference>
<dbReference type="RefSeq" id="WP_162807955.1">
    <property type="nucleotide sequence ID" value="NZ_CP031376.1"/>
</dbReference>
<dbReference type="Pfam" id="PF08352">
    <property type="entry name" value="oligo_HPY"/>
    <property type="match status" value="1"/>
</dbReference>
<dbReference type="Pfam" id="PF00005">
    <property type="entry name" value="ABC_tran"/>
    <property type="match status" value="2"/>
</dbReference>
<dbReference type="AlphaFoldDB" id="A0A345Z4F7"/>
<sequence length="674" mass="77764">MKSNQKEPFVMVRDLEVQFRAKGKTFKAIKGVNFDVLKGETLGLVGESGSGKTTIGRAIMGIQPIHDGTVYLENNVIGGKLPNLNLMNKKILFKINNMQLNINSSIVALNNYLKSAKQTYYKYVENKDYNIKTNEIKEIQNQNYILKDGSNFYKKISTSDWSAKQFELVKALVNDNLKSLIGVIKLQKRLLRFIDNLSSYIPEIDKELELSIMKKQNDTMDLIMRTKTLNNQAYEYILKVEKIRRNFKTKGHYNSLKDFFNDLFTVLKEITLRCRQASKTFLTISDNQKMNVALSSSQKSRKKQIDIYNAEITATKIQIVSTLEKRISKLSNQEEQTIQQKELLSSYENTLEKVKVVNDEVIKERDIIEVYRWAKNDDEQPSIAYESIIELLEFLKLPSIDDVIAQSKFFVLQNRKSRREFKKKMQMIFQDPAASLNDRMAVGQIIGEGLENFPELYKNEEARSSYVEFYNNNLKDGQQSLSMDKVKDSDVKQFLILSILKEVGLLSEHLSRYPHEFSGGQRQRIGIARALVMKPEFVVADEPISALDVSIRAQVLNLLKLFQAKFDLTYIFVAHDLSVVKFIADRIAVIYHGEIVELAEANELFDNPMHPYTKSLLTAIPLPDPKQEKTKIHIDYNPEEVHFDYIFDVPEFVEITPGHFVLANTREYNALKKK</sequence>
<evidence type="ECO:0000256" key="4">
    <source>
        <dbReference type="ARBA" id="ARBA00022840"/>
    </source>
</evidence>
<dbReference type="InterPro" id="IPR027417">
    <property type="entry name" value="P-loop_NTPase"/>
</dbReference>
<evidence type="ECO:0000313" key="7">
    <source>
        <dbReference type="Proteomes" id="UP000254792"/>
    </source>
</evidence>
<feature type="domain" description="ABC transporter" evidence="5">
    <location>
        <begin position="12"/>
        <end position="617"/>
    </location>
</feature>
<evidence type="ECO:0000256" key="3">
    <source>
        <dbReference type="ARBA" id="ARBA00022741"/>
    </source>
</evidence>
<dbReference type="GO" id="GO:0005524">
    <property type="term" value="F:ATP binding"/>
    <property type="evidence" value="ECO:0007669"/>
    <property type="project" value="UniProtKB-KW"/>
</dbReference>
<keyword evidence="7" id="KW-1185">Reference proteome</keyword>
<dbReference type="InterPro" id="IPR017871">
    <property type="entry name" value="ABC_transporter-like_CS"/>
</dbReference>
<gene>
    <name evidence="6" type="primary">oppF</name>
    <name evidence="6" type="ORF">SALLE_v1c08160</name>
</gene>
<dbReference type="PANTHER" id="PTHR43776:SF7">
    <property type="entry name" value="D,D-DIPEPTIDE TRANSPORT ATP-BINDING PROTEIN DDPF-RELATED"/>
    <property type="match status" value="1"/>
</dbReference>
<dbReference type="Proteomes" id="UP000254792">
    <property type="component" value="Chromosome"/>
</dbReference>
<dbReference type="GO" id="GO:0016887">
    <property type="term" value="F:ATP hydrolysis activity"/>
    <property type="evidence" value="ECO:0007669"/>
    <property type="project" value="InterPro"/>
</dbReference>
<dbReference type="Gene3D" id="3.40.50.300">
    <property type="entry name" value="P-loop containing nucleotide triphosphate hydrolases"/>
    <property type="match status" value="2"/>
</dbReference>
<proteinExistence type="inferred from homology"/>
<dbReference type="SMART" id="SM00382">
    <property type="entry name" value="AAA"/>
    <property type="match status" value="1"/>
</dbReference>